<dbReference type="Pfam" id="PF11828">
    <property type="entry name" value="DUF3348"/>
    <property type="match status" value="1"/>
</dbReference>
<comment type="caution">
    <text evidence="1">The sequence shown here is derived from an EMBL/GenBank/DDBJ whole genome shotgun (WGS) entry which is preliminary data.</text>
</comment>
<name>A0ABT3SRE8_9GAMM</name>
<keyword evidence="2" id="KW-1185">Reference proteome</keyword>
<dbReference type="RefSeq" id="WP_279251524.1">
    <property type="nucleotide sequence ID" value="NZ_SHNP01000001.1"/>
</dbReference>
<accession>A0ABT3SRE8</accession>
<evidence type="ECO:0000313" key="2">
    <source>
        <dbReference type="Proteomes" id="UP001143307"/>
    </source>
</evidence>
<dbReference type="EMBL" id="SHNP01000001">
    <property type="protein sequence ID" value="MCX2972525.1"/>
    <property type="molecule type" value="Genomic_DNA"/>
</dbReference>
<reference evidence="1" key="1">
    <citation type="submission" date="2019-02" db="EMBL/GenBank/DDBJ databases">
        <authorList>
            <person name="Li S.-H."/>
        </authorList>
    </citation>
    <scope>NUCLEOTIDE SEQUENCE</scope>
    <source>
        <strain evidence="1">IMCC8485</strain>
    </source>
</reference>
<dbReference type="Proteomes" id="UP001143307">
    <property type="component" value="Unassembled WGS sequence"/>
</dbReference>
<protein>
    <submittedName>
        <fullName evidence="1">DUF3348 family protein</fullName>
    </submittedName>
</protein>
<proteinExistence type="predicted"/>
<sequence>MTQALPQVSLGSSRLVRFLTDLSVSDTQVSHRQFTERLGQLIDFSDSINLSAAHARSLNAIDEDAESFREGITSEFLRARSTIVRAAMRSFVLGSGPTRIKWPRAETPPQGPNSATAAYLKFYQLQQADVDTKIRGLHLRTRQAIASLSPNLARICAIDAALNDALATHARRYLSAVPNLLMRRLEHLYTEFEETVQSGAEREESWIETRERYRRESQGLLLAEIEARLLPSLGLIEALNEEIKDED</sequence>
<dbReference type="InterPro" id="IPR021783">
    <property type="entry name" value="DUF3348"/>
</dbReference>
<gene>
    <name evidence="1" type="ORF">EYC87_02825</name>
</gene>
<organism evidence="1 2">
    <name type="scientific">Candidatus Seongchinamella marina</name>
    <dbReference type="NCBI Taxonomy" id="2518990"/>
    <lineage>
        <taxon>Bacteria</taxon>
        <taxon>Pseudomonadati</taxon>
        <taxon>Pseudomonadota</taxon>
        <taxon>Gammaproteobacteria</taxon>
        <taxon>Cellvibrionales</taxon>
        <taxon>Halieaceae</taxon>
        <taxon>Seongchinamella</taxon>
    </lineage>
</organism>
<evidence type="ECO:0000313" key="1">
    <source>
        <dbReference type="EMBL" id="MCX2972525.1"/>
    </source>
</evidence>